<feature type="domain" description="Phage head morphogenesis" evidence="1">
    <location>
        <begin position="262"/>
        <end position="367"/>
    </location>
</feature>
<gene>
    <name evidence="2" type="ORF">UFOVP32_78</name>
    <name evidence="3" type="ORF">UFOVP50_78</name>
</gene>
<name>A0A6J5KNP3_9CAUD</name>
<evidence type="ECO:0000259" key="1">
    <source>
        <dbReference type="Pfam" id="PF04233"/>
    </source>
</evidence>
<reference evidence="2" key="1">
    <citation type="submission" date="2020-04" db="EMBL/GenBank/DDBJ databases">
        <authorList>
            <person name="Chiriac C."/>
            <person name="Salcher M."/>
            <person name="Ghai R."/>
            <person name="Kavagutti S V."/>
        </authorList>
    </citation>
    <scope>NUCLEOTIDE SEQUENCE</scope>
</reference>
<sequence>MRRQLQPAPLQRLRPRLISPQAVVFKAKDDRLSEAEKLAKKLEPSLAKAIFDLLSKLRNAADIDAIMAALQSGDVGKVISAIASMDIGPQQERLATAIQDAVWGGGALAATEINRISGAHFIFDKLNPRLITWLKTYDLNLIRQITDETKEVVREKLITGMTAGENPVAVAKEIKGAIGLTQKQAKAVSNFRRELETFHLKTKASGYNLGAKIDRVNGRQVFKPSEDGTPQDGIDNRRLRDFRYDGQLKRAMDTSTPLSQAQIDKMVDAYEKKYLAFRAQTIARTEALRTTNYGVQDGWRQAVETGKANETLVRRKWVVAVDERLCEVCSPIPGMNPQKGVKFDQPFGTPKGPVMLPPIHPNCRCTIFMRQYEPEQLA</sequence>
<accession>A0A6J5KNP3</accession>
<dbReference type="EMBL" id="LR796160">
    <property type="protein sequence ID" value="CAB4122843.1"/>
    <property type="molecule type" value="Genomic_DNA"/>
</dbReference>
<evidence type="ECO:0000313" key="3">
    <source>
        <dbReference type="EMBL" id="CAB4123863.1"/>
    </source>
</evidence>
<protein>
    <submittedName>
        <fullName evidence="2">Phage head morphogenesis domain containing protein</fullName>
    </submittedName>
</protein>
<dbReference type="Pfam" id="PF04233">
    <property type="entry name" value="Phage_Mu_F"/>
    <property type="match status" value="1"/>
</dbReference>
<proteinExistence type="predicted"/>
<dbReference type="EMBL" id="LR796173">
    <property type="protein sequence ID" value="CAB4123863.1"/>
    <property type="molecule type" value="Genomic_DNA"/>
</dbReference>
<organism evidence="2">
    <name type="scientific">uncultured Caudovirales phage</name>
    <dbReference type="NCBI Taxonomy" id="2100421"/>
    <lineage>
        <taxon>Viruses</taxon>
        <taxon>Duplodnaviria</taxon>
        <taxon>Heunggongvirae</taxon>
        <taxon>Uroviricota</taxon>
        <taxon>Caudoviricetes</taxon>
        <taxon>Peduoviridae</taxon>
        <taxon>Maltschvirus</taxon>
        <taxon>Maltschvirus maltsch</taxon>
    </lineage>
</organism>
<evidence type="ECO:0000313" key="2">
    <source>
        <dbReference type="EMBL" id="CAB4122843.1"/>
    </source>
</evidence>
<dbReference type="InterPro" id="IPR006528">
    <property type="entry name" value="Phage_head_morphogenesis_dom"/>
</dbReference>